<reference evidence="3" key="1">
    <citation type="submission" date="2011-06" db="EMBL/GenBank/DDBJ databases">
        <title>Complete genome sequence of Paenibacillus mucilaginosus KNP414.</title>
        <authorList>
            <person name="Wang J."/>
            <person name="Hu S."/>
            <person name="Hu X."/>
            <person name="Zhang B."/>
            <person name="Dong D."/>
            <person name="Zhang S."/>
            <person name="Zhao K."/>
            <person name="Wu D."/>
        </authorList>
    </citation>
    <scope>NUCLEOTIDE SEQUENCE [LARGE SCALE GENOMIC DNA]</scope>
    <source>
        <strain evidence="3">KNP414</strain>
    </source>
</reference>
<feature type="transmembrane region" description="Helical" evidence="1">
    <location>
        <begin position="131"/>
        <end position="153"/>
    </location>
</feature>
<proteinExistence type="predicted"/>
<protein>
    <recommendedName>
        <fullName evidence="4">Transmembrane protein</fullName>
    </recommendedName>
</protein>
<dbReference type="Proteomes" id="UP000006620">
    <property type="component" value="Chromosome"/>
</dbReference>
<keyword evidence="1" id="KW-0472">Membrane</keyword>
<dbReference type="KEGG" id="pms:KNP414_06363"/>
<feature type="transmembrane region" description="Helical" evidence="1">
    <location>
        <begin position="165"/>
        <end position="186"/>
    </location>
</feature>
<reference evidence="2 3" key="2">
    <citation type="journal article" date="2013" name="Genome Announc.">
        <title>Genome Sequence of Growth-Improving Paenibacillus mucilaginosus Strain KNP414.</title>
        <authorList>
            <person name="Lu J.J."/>
            <person name="Wang J.F."/>
            <person name="Hu X.F."/>
        </authorList>
    </citation>
    <scope>NUCLEOTIDE SEQUENCE [LARGE SCALE GENOMIC DNA]</scope>
    <source>
        <strain evidence="2 3">KNP414</strain>
    </source>
</reference>
<dbReference type="PATRIC" id="fig|1036673.3.peg.5922"/>
<sequence>MAGIGFKLQKLFREDYTSLQFRAYAYASFIAAGPWLISVLSVSIVNFLIRRYGGIGEQEAQLFIVTVSYCFIFSQILSGGWQLVVTRFLADHFYLGRLDIITPVYTGISRLVMALSAVLVLLFYWNAPLPFSYKLISAVLFLTVGQIWLSMVFLSAAKNYKIISWAFLTGGLLAVASVLILLRYPLPFASHRDASNVLLGFTFGMLVTMAMLAVVLLRTFPSKRMENPYGFLHYADKYPSLLAAGFSYNLGVWIDKILIWLGPSGVTVEGTFRFSPIYDNAVFLAYLTVVPSLVLFVVSVETRFYDKYRKFYGYITNGGTLEMILAAKKRMVEVLWNEMLRMAKLQGSLTLFLIVVSGFLLESFGYGPLTADIFRIYSLGAMAGTLMLTVILIMLYFEDRQGAWVTSLLFLSLNALFTLGVLPPGLDFYGFNYFLAAFIAFTYSAWRLLGFLQRIEVQTFVRQGILEPDYRRWFTRLSEFAYRWL</sequence>
<accession>F8FLW8</accession>
<feature type="transmembrane region" description="Helical" evidence="1">
    <location>
        <begin position="404"/>
        <end position="422"/>
    </location>
</feature>
<feature type="transmembrane region" description="Helical" evidence="1">
    <location>
        <begin position="21"/>
        <end position="49"/>
    </location>
</feature>
<feature type="transmembrane region" description="Helical" evidence="1">
    <location>
        <begin position="373"/>
        <end position="397"/>
    </location>
</feature>
<evidence type="ECO:0000313" key="2">
    <source>
        <dbReference type="EMBL" id="AEI44884.1"/>
    </source>
</evidence>
<keyword evidence="1" id="KW-1133">Transmembrane helix</keyword>
<keyword evidence="1" id="KW-0812">Transmembrane</keyword>
<dbReference type="EMBL" id="CP002869">
    <property type="protein sequence ID" value="AEI44884.1"/>
    <property type="molecule type" value="Genomic_DNA"/>
</dbReference>
<feature type="transmembrane region" description="Helical" evidence="1">
    <location>
        <begin position="281"/>
        <end position="300"/>
    </location>
</feature>
<feature type="transmembrane region" description="Helical" evidence="1">
    <location>
        <begin position="104"/>
        <end position="125"/>
    </location>
</feature>
<feature type="transmembrane region" description="Helical" evidence="1">
    <location>
        <begin position="61"/>
        <end position="84"/>
    </location>
</feature>
<feature type="transmembrane region" description="Helical" evidence="1">
    <location>
        <begin position="428"/>
        <end position="446"/>
    </location>
</feature>
<evidence type="ECO:0008006" key="4">
    <source>
        <dbReference type="Google" id="ProtNLM"/>
    </source>
</evidence>
<dbReference type="AlphaFoldDB" id="F8FLW8"/>
<dbReference type="RefSeq" id="WP_013920028.1">
    <property type="nucleotide sequence ID" value="NC_015690.1"/>
</dbReference>
<organism evidence="2 3">
    <name type="scientific">Paenibacillus mucilaginosus (strain KNP414)</name>
    <dbReference type="NCBI Taxonomy" id="1036673"/>
    <lineage>
        <taxon>Bacteria</taxon>
        <taxon>Bacillati</taxon>
        <taxon>Bacillota</taxon>
        <taxon>Bacilli</taxon>
        <taxon>Bacillales</taxon>
        <taxon>Paenibacillaceae</taxon>
        <taxon>Paenibacillus</taxon>
    </lineage>
</organism>
<evidence type="ECO:0000313" key="3">
    <source>
        <dbReference type="Proteomes" id="UP000006620"/>
    </source>
</evidence>
<feature type="transmembrane region" description="Helical" evidence="1">
    <location>
        <begin position="198"/>
        <end position="220"/>
    </location>
</feature>
<dbReference type="HOGENOM" id="CLU_043533_1_0_9"/>
<evidence type="ECO:0000256" key="1">
    <source>
        <dbReference type="SAM" id="Phobius"/>
    </source>
</evidence>
<gene>
    <name evidence="2" type="ordered locus">KNP414_06363</name>
</gene>
<dbReference type="Pfam" id="PF16933">
    <property type="entry name" value="PelG"/>
    <property type="match status" value="1"/>
</dbReference>
<feature type="transmembrane region" description="Helical" evidence="1">
    <location>
        <begin position="241"/>
        <end position="261"/>
    </location>
</feature>
<dbReference type="InterPro" id="IPR031617">
    <property type="entry name" value="PelG"/>
</dbReference>
<name>F8FLW8_PAEMK</name>
<feature type="transmembrane region" description="Helical" evidence="1">
    <location>
        <begin position="349"/>
        <end position="367"/>
    </location>
</feature>